<dbReference type="EMBL" id="JABBYC010000055">
    <property type="protein sequence ID" value="MBL0888422.1"/>
    <property type="molecule type" value="Genomic_DNA"/>
</dbReference>
<dbReference type="PRINTS" id="PR00922">
    <property type="entry name" value="DADACBPTASE3"/>
</dbReference>
<comment type="similarity">
    <text evidence="1">Belongs to the peptidase S13 family.</text>
</comment>
<evidence type="ECO:0000313" key="4">
    <source>
        <dbReference type="Proteomes" id="UP000675409"/>
    </source>
</evidence>
<dbReference type="SUPFAM" id="SSF56601">
    <property type="entry name" value="beta-lactamase/transpeptidase-like"/>
    <property type="match status" value="1"/>
</dbReference>
<sequence>MTRSARPGTVVVVLLGLLGGYLAFDALDVVPGMLTTAEPWPQAAPFPTAPGAVEAAPPETVFPVLPQSAPVPDPTDIESRVADLVAKKKLGSRVGVVVEDAITGETLGAADDDRPMTPASSQKLLTGVAALSSPLADKTLATTVVRSDDTLTLVGGGDMMLAAGKGRPGEVNGRAGLGDLADQVAGALDATGTKKVRVAVDDTLFTGPGIAPAVEKANKAYIGIAAPLGVNIGLAGDSYSSNGPWSPDPAMRAGTIFADRLRDQGIEVSGVVRGVAPDGAEKVGEVRSAPVSEITEFFLHTSNNTLTEVVGRLVAVQAGEPGSTEAATHAVKAAVAGLGVDLDGAELKDCSGLGEGSRLSARQLADVVELTIDPAHPTLRDVAVGMPVGGLNGTLYDRFTGDNPARGLVRAKTGSLSKTRALAGTVVTADQRQLVFVVLADSIPDYAGNALPIYDDFVGSLAAYPASG</sequence>
<reference evidence="3 4" key="1">
    <citation type="journal article" date="2021" name="Arch. Microbiol.">
        <title>Myceligenerans indicum sp. nov., an actinobacterium isolated from mangrove sediment of Sundarbans, India.</title>
        <authorList>
            <person name="Asha K."/>
            <person name="Bhadury P."/>
        </authorList>
    </citation>
    <scope>NUCLEOTIDE SEQUENCE [LARGE SCALE GENOMIC DNA]</scope>
    <source>
        <strain evidence="3 4">I2</strain>
    </source>
</reference>
<gene>
    <name evidence="3" type="primary">dacB</name>
    <name evidence="3" type="ORF">HGK34_19395</name>
</gene>
<dbReference type="Pfam" id="PF02113">
    <property type="entry name" value="Peptidase_S13"/>
    <property type="match status" value="2"/>
</dbReference>
<keyword evidence="2 3" id="KW-0378">Hydrolase</keyword>
<proteinExistence type="inferred from homology"/>
<evidence type="ECO:0000256" key="2">
    <source>
        <dbReference type="ARBA" id="ARBA00022801"/>
    </source>
</evidence>
<organism evidence="3 4">
    <name type="scientific">Myceligenerans indicum</name>
    <dbReference type="NCBI Taxonomy" id="2593663"/>
    <lineage>
        <taxon>Bacteria</taxon>
        <taxon>Bacillati</taxon>
        <taxon>Actinomycetota</taxon>
        <taxon>Actinomycetes</taxon>
        <taxon>Micrococcales</taxon>
        <taxon>Promicromonosporaceae</taxon>
        <taxon>Myceligenerans</taxon>
    </lineage>
</organism>
<dbReference type="InterPro" id="IPR012338">
    <property type="entry name" value="Beta-lactam/transpept-like"/>
</dbReference>
<evidence type="ECO:0000256" key="1">
    <source>
        <dbReference type="ARBA" id="ARBA00006096"/>
    </source>
</evidence>
<dbReference type="PANTHER" id="PTHR30023">
    <property type="entry name" value="D-ALANYL-D-ALANINE CARBOXYPEPTIDASE"/>
    <property type="match status" value="1"/>
</dbReference>
<name>A0ABS1LSG1_9MICO</name>
<dbReference type="RefSeq" id="WP_201850490.1">
    <property type="nucleotide sequence ID" value="NZ_JABBYC010000055.1"/>
</dbReference>
<dbReference type="GO" id="GO:0009002">
    <property type="term" value="F:serine-type D-Ala-D-Ala carboxypeptidase activity"/>
    <property type="evidence" value="ECO:0007669"/>
    <property type="project" value="UniProtKB-EC"/>
</dbReference>
<dbReference type="EC" id="3.4.16.4" evidence="3"/>
<dbReference type="InterPro" id="IPR000667">
    <property type="entry name" value="Peptidase_S13"/>
</dbReference>
<dbReference type="Gene3D" id="3.40.710.10">
    <property type="entry name" value="DD-peptidase/beta-lactamase superfamily"/>
    <property type="match status" value="2"/>
</dbReference>
<evidence type="ECO:0000313" key="3">
    <source>
        <dbReference type="EMBL" id="MBL0888422.1"/>
    </source>
</evidence>
<dbReference type="Proteomes" id="UP000675409">
    <property type="component" value="Unassembled WGS sequence"/>
</dbReference>
<keyword evidence="4" id="KW-1185">Reference proteome</keyword>
<dbReference type="NCBIfam" id="TIGR00666">
    <property type="entry name" value="PBP4"/>
    <property type="match status" value="1"/>
</dbReference>
<comment type="caution">
    <text evidence="3">The sequence shown here is derived from an EMBL/GenBank/DDBJ whole genome shotgun (WGS) entry which is preliminary data.</text>
</comment>
<dbReference type="PANTHER" id="PTHR30023:SF0">
    <property type="entry name" value="PENICILLIN-SENSITIVE CARBOXYPEPTIDASE A"/>
    <property type="match status" value="1"/>
</dbReference>
<keyword evidence="3" id="KW-0645">Protease</keyword>
<protein>
    <submittedName>
        <fullName evidence="3">D-alanyl-D-alanine carboxypeptidase/D-alanyl-D-alanine-endopeptidase</fullName>
        <ecNumber evidence="3">3.4.16.4</ecNumber>
    </submittedName>
</protein>
<keyword evidence="3" id="KW-0121">Carboxypeptidase</keyword>
<accession>A0ABS1LSG1</accession>